<reference evidence="4" key="1">
    <citation type="submission" date="2025-08" db="UniProtKB">
        <authorList>
            <consortium name="RefSeq"/>
        </authorList>
    </citation>
    <scope>IDENTIFICATION</scope>
    <source>
        <tissue evidence="4">Muscle</tissue>
    </source>
</reference>
<feature type="compositionally biased region" description="Low complexity" evidence="2">
    <location>
        <begin position="16"/>
        <end position="29"/>
    </location>
</feature>
<dbReference type="PANTHER" id="PTHR31283">
    <property type="entry name" value="EKC/KEOPS COMPLEX SUBUNIT PCC1 FAMILY MEMBER"/>
    <property type="match status" value="1"/>
</dbReference>
<dbReference type="KEGG" id="pcad:114484743"/>
<gene>
    <name evidence="4" type="primary">LOC114484743</name>
</gene>
<dbReference type="OrthoDB" id="9715363at2759"/>
<name>A0A455AS72_PHYMC</name>
<feature type="region of interest" description="Disordered" evidence="2">
    <location>
        <begin position="1"/>
        <end position="53"/>
    </location>
</feature>
<dbReference type="InterPro" id="IPR015419">
    <property type="entry name" value="CTAG/Pcc1"/>
</dbReference>
<comment type="similarity">
    <text evidence="1">Belongs to the CTAG/PCC1 family.</text>
</comment>
<dbReference type="GO" id="GO:0070525">
    <property type="term" value="P:tRNA threonylcarbamoyladenosine metabolic process"/>
    <property type="evidence" value="ECO:0007669"/>
    <property type="project" value="TreeGrafter"/>
</dbReference>
<dbReference type="Proteomes" id="UP000248484">
    <property type="component" value="Chromosome 21"/>
</dbReference>
<dbReference type="Gene3D" id="3.30.310.50">
    <property type="entry name" value="Alpha-D-phosphohexomutase, C-terminal domain"/>
    <property type="match status" value="1"/>
</dbReference>
<evidence type="ECO:0000256" key="2">
    <source>
        <dbReference type="SAM" id="MobiDB-lite"/>
    </source>
</evidence>
<protein>
    <submittedName>
        <fullName evidence="4">EKC/KEOPS complex subunit LAGE3-like</fullName>
    </submittedName>
</protein>
<dbReference type="GeneID" id="114484743"/>
<dbReference type="AlphaFoldDB" id="A0A455AS72"/>
<sequence length="177" mass="18049">MESDADGGGDMRAADEGAGAAADVVEAACGGQGDPGDPVSPGDAGDPGVAGEAGGAAGDLVQIQWSRHAAGPRGDAAAGAGGPGEQELQCILTVLFPSRMDAQVAHQLLTVYFPVPEPMQEELNVEGRVLVIRLTAEDLGHLRASVTFCLSQLSQVVQILRRLVPPFYAQPHQATGG</sequence>
<keyword evidence="3" id="KW-1185">Reference proteome</keyword>
<dbReference type="Pfam" id="PF09341">
    <property type="entry name" value="Pcc1"/>
    <property type="match status" value="1"/>
</dbReference>
<evidence type="ECO:0000313" key="3">
    <source>
        <dbReference type="Proteomes" id="UP000248484"/>
    </source>
</evidence>
<dbReference type="PANTHER" id="PTHR31283:SF5">
    <property type="entry name" value="EKC_KEOPS COMPLEX SUBUNIT LAGE3"/>
    <property type="match status" value="1"/>
</dbReference>
<evidence type="ECO:0000313" key="4">
    <source>
        <dbReference type="RefSeq" id="XP_028338758.2"/>
    </source>
</evidence>
<organism evidence="3 4">
    <name type="scientific">Physeter macrocephalus</name>
    <name type="common">Sperm whale</name>
    <name type="synonym">Physeter catodon</name>
    <dbReference type="NCBI Taxonomy" id="9755"/>
    <lineage>
        <taxon>Eukaryota</taxon>
        <taxon>Metazoa</taxon>
        <taxon>Chordata</taxon>
        <taxon>Craniata</taxon>
        <taxon>Vertebrata</taxon>
        <taxon>Euteleostomi</taxon>
        <taxon>Mammalia</taxon>
        <taxon>Eutheria</taxon>
        <taxon>Laurasiatheria</taxon>
        <taxon>Artiodactyla</taxon>
        <taxon>Whippomorpha</taxon>
        <taxon>Cetacea</taxon>
        <taxon>Odontoceti</taxon>
        <taxon>Physeteridae</taxon>
        <taxon>Physeter</taxon>
    </lineage>
</organism>
<accession>A0A455AS72</accession>
<dbReference type="RefSeq" id="XP_028338758.2">
    <property type="nucleotide sequence ID" value="XM_028482957.2"/>
</dbReference>
<proteinExistence type="inferred from homology"/>
<evidence type="ECO:0000256" key="1">
    <source>
        <dbReference type="ARBA" id="ARBA00007073"/>
    </source>
</evidence>
<dbReference type="GO" id="GO:0000408">
    <property type="term" value="C:EKC/KEOPS complex"/>
    <property type="evidence" value="ECO:0007669"/>
    <property type="project" value="TreeGrafter"/>
</dbReference>
<dbReference type="InParanoid" id="A0A455AS72"/>